<keyword evidence="2" id="KW-1185">Reference proteome</keyword>
<sequence>MTTIKQVRSWTAPLLDTDSRLVLIGRNLVIKPVRHFARGVYVDRTGDRLRPRLLFYADPLFAVPSGQSGFVWSRLQSCYKIDQEGFEADFLANCRLAIEELSRIDTIFDFLEATSKIMGRPLGPVPIYDYPVRYAIVLIALGRFEEALSILNNDASGANSAAVQHGPAEELGALVQATRALGRPAIADLLRKQEEQKAKVWGVDHLWEKTRFPFEEH</sequence>
<dbReference type="OrthoDB" id="8146150at2"/>
<gene>
    <name evidence="1" type="ORF">FPZ08_07675</name>
</gene>
<dbReference type="AlphaFoldDB" id="A0A5B8LRZ1"/>
<proteinExistence type="predicted"/>
<dbReference type="KEGG" id="dea:FPZ08_07675"/>
<name>A0A5B8LRZ1_9HYPH</name>
<evidence type="ECO:0000313" key="2">
    <source>
        <dbReference type="Proteomes" id="UP000315364"/>
    </source>
</evidence>
<accession>A0A5B8LRZ1</accession>
<dbReference type="EMBL" id="CP042304">
    <property type="protein sequence ID" value="QDZ10641.1"/>
    <property type="molecule type" value="Genomic_DNA"/>
</dbReference>
<reference evidence="1 2" key="1">
    <citation type="submission" date="2019-07" db="EMBL/GenBank/DDBJ databases">
        <title>Full genome sequence of Devosia sp. Gsoil 520.</title>
        <authorList>
            <person name="Im W.-T."/>
        </authorList>
    </citation>
    <scope>NUCLEOTIDE SEQUENCE [LARGE SCALE GENOMIC DNA]</scope>
    <source>
        <strain evidence="1 2">Gsoil 520</strain>
    </source>
</reference>
<dbReference type="Proteomes" id="UP000315364">
    <property type="component" value="Chromosome"/>
</dbReference>
<evidence type="ECO:0000313" key="1">
    <source>
        <dbReference type="EMBL" id="QDZ10641.1"/>
    </source>
</evidence>
<dbReference type="RefSeq" id="WP_146289427.1">
    <property type="nucleotide sequence ID" value="NZ_CP042304.1"/>
</dbReference>
<organism evidence="1 2">
    <name type="scientific">Devosia ginsengisoli</name>
    <dbReference type="NCBI Taxonomy" id="400770"/>
    <lineage>
        <taxon>Bacteria</taxon>
        <taxon>Pseudomonadati</taxon>
        <taxon>Pseudomonadota</taxon>
        <taxon>Alphaproteobacteria</taxon>
        <taxon>Hyphomicrobiales</taxon>
        <taxon>Devosiaceae</taxon>
        <taxon>Devosia</taxon>
    </lineage>
</organism>
<protein>
    <submittedName>
        <fullName evidence="1">Uncharacterized protein</fullName>
    </submittedName>
</protein>